<accession>K3WU20</accession>
<dbReference type="HOGENOM" id="CLU_024360_2_0_1"/>
<keyword evidence="1" id="KW-0812">Transmembrane</keyword>
<dbReference type="Proteomes" id="UP000019132">
    <property type="component" value="Unassembled WGS sequence"/>
</dbReference>
<feature type="transmembrane region" description="Helical" evidence="1">
    <location>
        <begin position="351"/>
        <end position="372"/>
    </location>
</feature>
<feature type="transmembrane region" description="Helical" evidence="1">
    <location>
        <begin position="379"/>
        <end position="402"/>
    </location>
</feature>
<keyword evidence="1" id="KW-0472">Membrane</keyword>
<reference evidence="3" key="1">
    <citation type="journal article" date="2010" name="Genome Biol.">
        <title>Genome sequence of the necrotrophic plant pathogen Pythium ultimum reveals original pathogenicity mechanisms and effector repertoire.</title>
        <authorList>
            <person name="Levesque C.A."/>
            <person name="Brouwer H."/>
            <person name="Cano L."/>
            <person name="Hamilton J.P."/>
            <person name="Holt C."/>
            <person name="Huitema E."/>
            <person name="Raffaele S."/>
            <person name="Robideau G.P."/>
            <person name="Thines M."/>
            <person name="Win J."/>
            <person name="Zerillo M.M."/>
            <person name="Beakes G.W."/>
            <person name="Boore J.L."/>
            <person name="Busam D."/>
            <person name="Dumas B."/>
            <person name="Ferriera S."/>
            <person name="Fuerstenberg S.I."/>
            <person name="Gachon C.M."/>
            <person name="Gaulin E."/>
            <person name="Govers F."/>
            <person name="Grenville-Briggs L."/>
            <person name="Horner N."/>
            <person name="Hostetler J."/>
            <person name="Jiang R.H."/>
            <person name="Johnson J."/>
            <person name="Krajaejun T."/>
            <person name="Lin H."/>
            <person name="Meijer H.J."/>
            <person name="Moore B."/>
            <person name="Morris P."/>
            <person name="Phuntmart V."/>
            <person name="Puiu D."/>
            <person name="Shetty J."/>
            <person name="Stajich J.E."/>
            <person name="Tripathy S."/>
            <person name="Wawra S."/>
            <person name="van West P."/>
            <person name="Whitty B.R."/>
            <person name="Coutinho P.M."/>
            <person name="Henrissat B."/>
            <person name="Martin F."/>
            <person name="Thomas P.D."/>
            <person name="Tyler B.M."/>
            <person name="De Vries R.P."/>
            <person name="Kamoun S."/>
            <person name="Yandell M."/>
            <person name="Tisserat N."/>
            <person name="Buell C.R."/>
        </authorList>
    </citation>
    <scope>NUCLEOTIDE SEQUENCE</scope>
    <source>
        <strain evidence="3">DAOM:BR144</strain>
    </source>
</reference>
<protein>
    <submittedName>
        <fullName evidence="2">Uncharacterized protein</fullName>
    </submittedName>
</protein>
<feature type="transmembrane region" description="Helical" evidence="1">
    <location>
        <begin position="64"/>
        <end position="80"/>
    </location>
</feature>
<evidence type="ECO:0000256" key="1">
    <source>
        <dbReference type="SAM" id="Phobius"/>
    </source>
</evidence>
<dbReference type="eggNOG" id="ENOG502R89K">
    <property type="taxonomic scope" value="Eukaryota"/>
</dbReference>
<organism evidence="2 3">
    <name type="scientific">Globisporangium ultimum (strain ATCC 200006 / CBS 805.95 / DAOM BR144)</name>
    <name type="common">Pythium ultimum</name>
    <dbReference type="NCBI Taxonomy" id="431595"/>
    <lineage>
        <taxon>Eukaryota</taxon>
        <taxon>Sar</taxon>
        <taxon>Stramenopiles</taxon>
        <taxon>Oomycota</taxon>
        <taxon>Peronosporomycetes</taxon>
        <taxon>Pythiales</taxon>
        <taxon>Pythiaceae</taxon>
        <taxon>Globisporangium</taxon>
    </lineage>
</organism>
<dbReference type="VEuPathDB" id="FungiDB:PYU1_G008450"/>
<dbReference type="InParanoid" id="K3WU20"/>
<dbReference type="AlphaFoldDB" id="K3WU20"/>
<dbReference type="EnsemblProtists" id="PYU1_T008466">
    <property type="protein sequence ID" value="PYU1_T008466"/>
    <property type="gene ID" value="PYU1_G008450"/>
</dbReference>
<feature type="transmembrane region" description="Helical" evidence="1">
    <location>
        <begin position="445"/>
        <end position="466"/>
    </location>
</feature>
<feature type="transmembrane region" description="Helical" evidence="1">
    <location>
        <begin position="86"/>
        <end position="109"/>
    </location>
</feature>
<feature type="transmembrane region" description="Helical" evidence="1">
    <location>
        <begin position="493"/>
        <end position="513"/>
    </location>
</feature>
<feature type="transmembrane region" description="Helical" evidence="1">
    <location>
        <begin position="215"/>
        <end position="233"/>
    </location>
</feature>
<feature type="transmembrane region" description="Helical" evidence="1">
    <location>
        <begin position="121"/>
        <end position="140"/>
    </location>
</feature>
<evidence type="ECO:0000313" key="2">
    <source>
        <dbReference type="EnsemblProtists" id="PYU1_T008466"/>
    </source>
</evidence>
<feature type="transmembrane region" description="Helical" evidence="1">
    <location>
        <begin position="321"/>
        <end position="339"/>
    </location>
</feature>
<proteinExistence type="predicted"/>
<keyword evidence="1" id="KW-1133">Transmembrane helix</keyword>
<keyword evidence="3" id="KW-1185">Reference proteome</keyword>
<name>K3WU20_GLOUD</name>
<feature type="transmembrane region" description="Helical" evidence="1">
    <location>
        <begin position="174"/>
        <end position="195"/>
    </location>
</feature>
<reference evidence="2" key="3">
    <citation type="submission" date="2015-02" db="UniProtKB">
        <authorList>
            <consortium name="EnsemblProtists"/>
        </authorList>
    </citation>
    <scope>IDENTIFICATION</scope>
    <source>
        <strain evidence="2">DAOM BR144</strain>
    </source>
</reference>
<evidence type="ECO:0000313" key="3">
    <source>
        <dbReference type="Proteomes" id="UP000019132"/>
    </source>
</evidence>
<dbReference type="EMBL" id="GL376613">
    <property type="status" value="NOT_ANNOTATED_CDS"/>
    <property type="molecule type" value="Genomic_DNA"/>
</dbReference>
<dbReference type="OMA" id="SRINGTW"/>
<reference evidence="3" key="2">
    <citation type="submission" date="2010-04" db="EMBL/GenBank/DDBJ databases">
        <authorList>
            <person name="Buell R."/>
            <person name="Hamilton J."/>
            <person name="Hostetler J."/>
        </authorList>
    </citation>
    <scope>NUCLEOTIDE SEQUENCE [LARGE SCALE GENOMIC DNA]</scope>
    <source>
        <strain evidence="3">DAOM:BR144</strain>
    </source>
</reference>
<feature type="transmembrane region" description="Helical" evidence="1">
    <location>
        <begin position="414"/>
        <end position="433"/>
    </location>
</feature>
<sequence length="580" mass="66242">MATPVQVLPVTSATDQRSDKSPWIYKLCPPDPLPTLDLSISIKSRFLSRAALNRFNCFVAWRKAIGLAGFVALVFYPLVIMSRAEVGQICAITSTLLLAPTIIAAVAFFRYDVVKLLLRSYDFWFATVINTSTFAVFAIMMGDIRFLVPISAWTGIQVNIMIDASLRAVKVWQFLNIVGVVTHTMTWAIVSLQVIDRLRVFPVFRYKSHELPSSSFVTSGLATLIAIIIRNVYRKRHESSKRSNRLLIECVSYRTDLQYCSYPLGWQQRPNTIQSLDTVSRPEYVKTMRCHKETGVIDPQLTLWQIPIVFASSASTRFTKFISWLGVMSASLSVTSVLYDGYAQPLIHPAVHVPVAQLFALLFTVIYCGICAMHYQRRLLVVLFTSFDFVFLAIQLTIVHVGMCDLLCWNRSCIFVLVSWIWFHWVLCLDALTPIMKAKLGLQRHFALAVPLIFASSSLVLMYYMIFADDTIEVFDRVMLTHNMLGHQVDFRVLPFFYNCYVTALMLVLRLIWRLVFNKWDVLLVVDGVVVYENYLRTATNRVSRRWGSVLQANREATLISPAIQNDTSRSKIENEPERQ</sequence>